<accession>A0AB38D154</accession>
<dbReference type="InterPro" id="IPR010310">
    <property type="entry name" value="T7SS_ESAT-6-like"/>
</dbReference>
<evidence type="ECO:0000256" key="1">
    <source>
        <dbReference type="SAM" id="MobiDB-lite"/>
    </source>
</evidence>
<dbReference type="EMBL" id="FSHM01000004">
    <property type="protein sequence ID" value="SIB25403.1"/>
    <property type="molecule type" value="Genomic_DNA"/>
</dbReference>
<dbReference type="Proteomes" id="UP000185210">
    <property type="component" value="Unassembled WGS sequence"/>
</dbReference>
<gene>
    <name evidence="2" type="ORF">SAMEA2070301_03400</name>
</gene>
<reference evidence="2 3" key="1">
    <citation type="submission" date="2016-11" db="EMBL/GenBank/DDBJ databases">
        <authorList>
            <consortium name="Pathogen Informatics"/>
        </authorList>
    </citation>
    <scope>NUCLEOTIDE SEQUENCE [LARGE SCALE GENOMIC DNA]</scope>
    <source>
        <strain evidence="2 3">104</strain>
    </source>
</reference>
<evidence type="ECO:0000313" key="2">
    <source>
        <dbReference type="EMBL" id="SIB25403.1"/>
    </source>
</evidence>
<feature type="region of interest" description="Disordered" evidence="1">
    <location>
        <begin position="82"/>
        <end position="104"/>
    </location>
</feature>
<name>A0AB38D154_9MYCO</name>
<protein>
    <submittedName>
        <fullName evidence="2">WXG100 family type VII secretion target</fullName>
    </submittedName>
</protein>
<dbReference type="RefSeq" id="WP_079535505.1">
    <property type="nucleotide sequence ID" value="NZ_FRZT01000017.1"/>
</dbReference>
<organism evidence="2 3">
    <name type="scientific">Mycobacteroides abscessus subsp. abscessus</name>
    <dbReference type="NCBI Taxonomy" id="1185650"/>
    <lineage>
        <taxon>Bacteria</taxon>
        <taxon>Bacillati</taxon>
        <taxon>Actinomycetota</taxon>
        <taxon>Actinomycetes</taxon>
        <taxon>Mycobacteriales</taxon>
        <taxon>Mycobacteriaceae</taxon>
        <taxon>Mycobacteroides</taxon>
        <taxon>Mycobacteroides abscessus</taxon>
    </lineage>
</organism>
<sequence length="104" mass="11041">MAASAGMNVNPAQMRLHARKLETVANELRSSQAEVHGDVASIAQGFSGTVASGALSELLDHWERQTATGHKDLMGASGNLEANATSFENQEDRNTRRFESGGGQ</sequence>
<dbReference type="SUPFAM" id="SSF140453">
    <property type="entry name" value="EsxAB dimer-like"/>
    <property type="match status" value="1"/>
</dbReference>
<evidence type="ECO:0000313" key="3">
    <source>
        <dbReference type="Proteomes" id="UP000185210"/>
    </source>
</evidence>
<dbReference type="InterPro" id="IPR036689">
    <property type="entry name" value="ESAT-6-like_sf"/>
</dbReference>
<feature type="compositionally biased region" description="Basic and acidic residues" evidence="1">
    <location>
        <begin position="90"/>
        <end position="104"/>
    </location>
</feature>
<comment type="caution">
    <text evidence="2">The sequence shown here is derived from an EMBL/GenBank/DDBJ whole genome shotgun (WGS) entry which is preliminary data.</text>
</comment>
<dbReference type="Pfam" id="PF06013">
    <property type="entry name" value="WXG100"/>
    <property type="match status" value="1"/>
</dbReference>
<proteinExistence type="predicted"/>
<dbReference type="Gene3D" id="1.10.287.1060">
    <property type="entry name" value="ESAT-6-like"/>
    <property type="match status" value="1"/>
</dbReference>
<dbReference type="AlphaFoldDB" id="A0AB38D154"/>